<dbReference type="GeneID" id="19011633"/>
<keyword evidence="12" id="KW-0175">Coiled coil</keyword>
<reference evidence="14 15" key="1">
    <citation type="submission" date="2011-10" db="EMBL/GenBank/DDBJ databases">
        <authorList>
            <person name="Genoscope - CEA"/>
        </authorList>
    </citation>
    <scope>NUCLEOTIDE SEQUENCE [LARGE SCALE GENOMIC DNA]</scope>
    <source>
        <strain evidence="14 15">RCC 1105</strain>
    </source>
</reference>
<evidence type="ECO:0000256" key="4">
    <source>
        <dbReference type="ARBA" id="ARBA00022692"/>
    </source>
</evidence>
<keyword evidence="10 11" id="KW-0407">Ion channel</keyword>
<dbReference type="Proteomes" id="UP000198341">
    <property type="component" value="Chromosome 15"/>
</dbReference>
<dbReference type="KEGG" id="bpg:Bathy15g00940"/>
<name>K8ENP2_9CHLO</name>
<evidence type="ECO:0000313" key="14">
    <source>
        <dbReference type="EMBL" id="CCO19837.1"/>
    </source>
</evidence>
<accession>K8ENP2</accession>
<keyword evidence="4 11" id="KW-0812">Transmembrane</keyword>
<gene>
    <name evidence="14" type="ordered locus">Bathy15g00940</name>
</gene>
<keyword evidence="8 13" id="KW-0472">Membrane</keyword>
<evidence type="ECO:0000313" key="15">
    <source>
        <dbReference type="Proteomes" id="UP000198341"/>
    </source>
</evidence>
<dbReference type="GO" id="GO:0005886">
    <property type="term" value="C:plasma membrane"/>
    <property type="evidence" value="ECO:0007669"/>
    <property type="project" value="TreeGrafter"/>
</dbReference>
<dbReference type="Gene3D" id="1.10.287.770">
    <property type="entry name" value="YojJ-like"/>
    <property type="match status" value="1"/>
</dbReference>
<proteinExistence type="inferred from homology"/>
<feature type="transmembrane region" description="Helical" evidence="13">
    <location>
        <begin position="83"/>
        <end position="104"/>
    </location>
</feature>
<evidence type="ECO:0000256" key="5">
    <source>
        <dbReference type="ARBA" id="ARBA00022989"/>
    </source>
</evidence>
<evidence type="ECO:0000256" key="7">
    <source>
        <dbReference type="ARBA" id="ARBA00023065"/>
    </source>
</evidence>
<dbReference type="GO" id="GO:0015280">
    <property type="term" value="F:ligand-gated sodium channel activity"/>
    <property type="evidence" value="ECO:0007669"/>
    <property type="project" value="TreeGrafter"/>
</dbReference>
<dbReference type="RefSeq" id="XP_007508751.1">
    <property type="nucleotide sequence ID" value="XM_007508689.1"/>
</dbReference>
<evidence type="ECO:0000256" key="13">
    <source>
        <dbReference type="SAM" id="Phobius"/>
    </source>
</evidence>
<keyword evidence="3 11" id="KW-0894">Sodium channel</keyword>
<comment type="subcellular location">
    <subcellularLocation>
        <location evidence="1">Membrane</location>
        <topology evidence="1">Multi-pass membrane protein</topology>
    </subcellularLocation>
</comment>
<keyword evidence="9 11" id="KW-0739">Sodium transport</keyword>
<sequence length="458" mass="52290">MPALTKRSLATRLARLEKKLGVDISQSDDDIEEEDALKKEVEEKEEQTEVKNIRSLKDVLETHVSGLSADGLEYVWFDTSMPLWTRFIIGTVLFASFGTMLWLINETVLEYRSFPFATNIQFRERANARWPAIMFCPNHAELSKDKMEKIVSEGGMEKYSNGANETFMKSMVRRYGICLEFNYKDKVNDKFCAEDENGDTHETDCLFGLYGNQYGLNVFLDPLLRFNSINPSDPYTDATALYDASDINKRYHGLYIELHGTKHEAMPTFNSVLSAVGQVSFISMSERETKRLGKPYHEKECRKDPLYSKAVCITACEEDIHKKCPYDTTKTLEENLHGDSKYHECYNTEMASPICQCDEQCESDDFIPIVSTTEVHPNASIDATMKPSPDLNEYANVHVYYNALSLEVIEELPVFNFFVFVGVIFGHIGFFTGFTLISVSQIAVCILHLLKRIVAKKY</sequence>
<evidence type="ECO:0000256" key="12">
    <source>
        <dbReference type="SAM" id="Coils"/>
    </source>
</evidence>
<dbReference type="InterPro" id="IPR001873">
    <property type="entry name" value="ENaC"/>
</dbReference>
<organism evidence="14 15">
    <name type="scientific">Bathycoccus prasinos</name>
    <dbReference type="NCBI Taxonomy" id="41875"/>
    <lineage>
        <taxon>Eukaryota</taxon>
        <taxon>Viridiplantae</taxon>
        <taxon>Chlorophyta</taxon>
        <taxon>Mamiellophyceae</taxon>
        <taxon>Mamiellales</taxon>
        <taxon>Bathycoccaceae</taxon>
        <taxon>Bathycoccus</taxon>
    </lineage>
</organism>
<keyword evidence="15" id="KW-1185">Reference proteome</keyword>
<evidence type="ECO:0000256" key="8">
    <source>
        <dbReference type="ARBA" id="ARBA00023136"/>
    </source>
</evidence>
<comment type="similarity">
    <text evidence="11">Belongs to the amiloride-sensitive sodium channel (TC 1.A.6) family.</text>
</comment>
<evidence type="ECO:0000256" key="9">
    <source>
        <dbReference type="ARBA" id="ARBA00023201"/>
    </source>
</evidence>
<keyword evidence="2 11" id="KW-0813">Transport</keyword>
<evidence type="ECO:0000256" key="1">
    <source>
        <dbReference type="ARBA" id="ARBA00004141"/>
    </source>
</evidence>
<evidence type="ECO:0000256" key="6">
    <source>
        <dbReference type="ARBA" id="ARBA00023053"/>
    </source>
</evidence>
<keyword evidence="5 13" id="KW-1133">Transmembrane helix</keyword>
<evidence type="ECO:0000256" key="11">
    <source>
        <dbReference type="RuleBase" id="RU000679"/>
    </source>
</evidence>
<feature type="coiled-coil region" evidence="12">
    <location>
        <begin position="24"/>
        <end position="51"/>
    </location>
</feature>
<dbReference type="STRING" id="41875.K8ENP2"/>
<dbReference type="Pfam" id="PF00858">
    <property type="entry name" value="ASC"/>
    <property type="match status" value="2"/>
</dbReference>
<dbReference type="PANTHER" id="PTHR11690:SF248">
    <property type="entry name" value="PICKPOCKET 17, ISOFORM A"/>
    <property type="match status" value="1"/>
</dbReference>
<keyword evidence="6" id="KW-0915">Sodium</keyword>
<dbReference type="PANTHER" id="PTHR11690">
    <property type="entry name" value="AMILORIDE-SENSITIVE SODIUM CHANNEL-RELATED"/>
    <property type="match status" value="1"/>
</dbReference>
<evidence type="ECO:0000256" key="2">
    <source>
        <dbReference type="ARBA" id="ARBA00022448"/>
    </source>
</evidence>
<protein>
    <submittedName>
        <fullName evidence="14">Uncharacterized protein</fullName>
    </submittedName>
</protein>
<dbReference type="AlphaFoldDB" id="K8ENP2"/>
<evidence type="ECO:0000256" key="10">
    <source>
        <dbReference type="ARBA" id="ARBA00023303"/>
    </source>
</evidence>
<dbReference type="EMBL" id="FO082264">
    <property type="protein sequence ID" value="CCO19837.1"/>
    <property type="molecule type" value="Genomic_DNA"/>
</dbReference>
<keyword evidence="7 11" id="KW-0406">Ion transport</keyword>
<evidence type="ECO:0000256" key="3">
    <source>
        <dbReference type="ARBA" id="ARBA00022461"/>
    </source>
</evidence>
<feature type="transmembrane region" description="Helical" evidence="13">
    <location>
        <begin position="417"/>
        <end position="450"/>
    </location>
</feature>